<dbReference type="Pfam" id="PF07690">
    <property type="entry name" value="MFS_1"/>
    <property type="match status" value="1"/>
</dbReference>
<dbReference type="Gene3D" id="1.20.1250.20">
    <property type="entry name" value="MFS general substrate transporter like domains"/>
    <property type="match status" value="2"/>
</dbReference>
<comment type="subcellular location">
    <subcellularLocation>
        <location evidence="1">Membrane</location>
        <topology evidence="1">Multi-pass membrane protein</topology>
    </subcellularLocation>
</comment>
<dbReference type="NCBIfam" id="NF008586">
    <property type="entry name" value="PRK11551.1"/>
    <property type="match status" value="1"/>
</dbReference>
<evidence type="ECO:0000259" key="6">
    <source>
        <dbReference type="PROSITE" id="PS50850"/>
    </source>
</evidence>
<keyword evidence="3 5" id="KW-1133">Transmembrane helix</keyword>
<dbReference type="eggNOG" id="COG2814">
    <property type="taxonomic scope" value="Bacteria"/>
</dbReference>
<evidence type="ECO:0000313" key="8">
    <source>
        <dbReference type="Proteomes" id="UP000185494"/>
    </source>
</evidence>
<evidence type="ECO:0000256" key="3">
    <source>
        <dbReference type="ARBA" id="ARBA00022989"/>
    </source>
</evidence>
<feature type="transmembrane region" description="Helical" evidence="5">
    <location>
        <begin position="342"/>
        <end position="368"/>
    </location>
</feature>
<dbReference type="InterPro" id="IPR005829">
    <property type="entry name" value="Sugar_transporter_CS"/>
</dbReference>
<sequence>MDKTLSGAPDRRALWLCFLAAMIEGFDIQAAGVAAPKLAPALGLTPAQMGMFFSAATFGLIFGAIAGGRIADRFGRRMGLVLALLAFGVFSIATAFVSGFTELAVLRFLTGVGLGGALPNLVAIAAEAAPPERRGSAVAVMYAGIPLGGAVASLVPLVGLHGGWQEVFLIGGILPLAIIPALLALLPDLRVPAVTAADTARTAGAMRQIVGPGMLVSTLSLWIGFFFSLLVLYLLLNWLPALLVSRGFSPAQAGIVQIAFNVAGSAGSLLTGRALDSTRRRSTVAAAFGALVLALALLAMLPANLPLTILAGAFTGAAVIAVQAILYGLAPQCYPAAVRGTGVGLAVAAGRLGSVAGPLLAGGLVASGRSPGEVLLGIVPIAILGGLSAYVLVTRRPSASPLQPARAA</sequence>
<name>A0A1L7ALI2_9PROT</name>
<dbReference type="PROSITE" id="PS00217">
    <property type="entry name" value="SUGAR_TRANSPORT_2"/>
    <property type="match status" value="1"/>
</dbReference>
<dbReference type="PROSITE" id="PS50850">
    <property type="entry name" value="MFS"/>
    <property type="match status" value="1"/>
</dbReference>
<dbReference type="PROSITE" id="PS00216">
    <property type="entry name" value="SUGAR_TRANSPORT_1"/>
    <property type="match status" value="1"/>
</dbReference>
<evidence type="ECO:0000256" key="1">
    <source>
        <dbReference type="ARBA" id="ARBA00004141"/>
    </source>
</evidence>
<accession>A0A1L7ALI2</accession>
<feature type="transmembrane region" description="Helical" evidence="5">
    <location>
        <begin position="78"/>
        <end position="98"/>
    </location>
</feature>
<protein>
    <submittedName>
        <fullName evidence="7">3-(3-hydroxy-phenyl)propionate transporter MhpT</fullName>
    </submittedName>
</protein>
<feature type="transmembrane region" description="Helical" evidence="5">
    <location>
        <begin position="104"/>
        <end position="126"/>
    </location>
</feature>
<evidence type="ECO:0000256" key="5">
    <source>
        <dbReference type="SAM" id="Phobius"/>
    </source>
</evidence>
<dbReference type="KEGG" id="rgi:RGI145_19895"/>
<evidence type="ECO:0000256" key="4">
    <source>
        <dbReference type="ARBA" id="ARBA00023136"/>
    </source>
</evidence>
<dbReference type="PANTHER" id="PTHR23508">
    <property type="entry name" value="CARBOXYLIC ACID TRANSPORTER PROTEIN HOMOLOG"/>
    <property type="match status" value="1"/>
</dbReference>
<feature type="transmembrane region" description="Helical" evidence="5">
    <location>
        <begin position="309"/>
        <end position="330"/>
    </location>
</feature>
<feature type="transmembrane region" description="Helical" evidence="5">
    <location>
        <begin position="51"/>
        <end position="71"/>
    </location>
</feature>
<feature type="transmembrane region" description="Helical" evidence="5">
    <location>
        <begin position="167"/>
        <end position="186"/>
    </location>
</feature>
<gene>
    <name evidence="7" type="ORF">RGI145_19895</name>
</gene>
<feature type="transmembrane region" description="Helical" evidence="5">
    <location>
        <begin position="251"/>
        <end position="272"/>
    </location>
</feature>
<evidence type="ECO:0000313" key="7">
    <source>
        <dbReference type="EMBL" id="APT59604.1"/>
    </source>
</evidence>
<feature type="transmembrane region" description="Helical" evidence="5">
    <location>
        <begin position="215"/>
        <end position="239"/>
    </location>
</feature>
<dbReference type="InterPro" id="IPR020846">
    <property type="entry name" value="MFS_dom"/>
</dbReference>
<dbReference type="InterPro" id="IPR011701">
    <property type="entry name" value="MFS"/>
</dbReference>
<organism evidence="7 8">
    <name type="scientific">Roseomonas gilardii</name>
    <dbReference type="NCBI Taxonomy" id="257708"/>
    <lineage>
        <taxon>Bacteria</taxon>
        <taxon>Pseudomonadati</taxon>
        <taxon>Pseudomonadota</taxon>
        <taxon>Alphaproteobacteria</taxon>
        <taxon>Acetobacterales</taxon>
        <taxon>Roseomonadaceae</taxon>
        <taxon>Roseomonas</taxon>
    </lineage>
</organism>
<dbReference type="SUPFAM" id="SSF103473">
    <property type="entry name" value="MFS general substrate transporter"/>
    <property type="match status" value="1"/>
</dbReference>
<keyword evidence="4 5" id="KW-0472">Membrane</keyword>
<feature type="transmembrane region" description="Helical" evidence="5">
    <location>
        <begin position="138"/>
        <end position="161"/>
    </location>
</feature>
<dbReference type="PANTHER" id="PTHR23508:SF10">
    <property type="entry name" value="CARBOXYLIC ACID TRANSPORTER PROTEIN HOMOLOG"/>
    <property type="match status" value="1"/>
</dbReference>
<feature type="transmembrane region" description="Helical" evidence="5">
    <location>
        <begin position="284"/>
        <end position="303"/>
    </location>
</feature>
<keyword evidence="2 5" id="KW-0812">Transmembrane</keyword>
<feature type="domain" description="Major facilitator superfamily (MFS) profile" evidence="6">
    <location>
        <begin position="13"/>
        <end position="397"/>
    </location>
</feature>
<dbReference type="GO" id="GO:0046943">
    <property type="term" value="F:carboxylic acid transmembrane transporter activity"/>
    <property type="evidence" value="ECO:0007669"/>
    <property type="project" value="TreeGrafter"/>
</dbReference>
<dbReference type="Proteomes" id="UP000185494">
    <property type="component" value="Chromosome 2"/>
</dbReference>
<proteinExistence type="predicted"/>
<reference evidence="7 8" key="1">
    <citation type="submission" date="2016-05" db="EMBL/GenBank/DDBJ databases">
        <title>Complete Genome and Methylome Analysis of Psychrotrophic Bacterial Isolates from Antarctic Lake Untersee.</title>
        <authorList>
            <person name="Fomenkov A."/>
            <person name="Akimov V.N."/>
            <person name="Vasilyeva L.V."/>
            <person name="Andersen D."/>
            <person name="Vincze T."/>
            <person name="Roberts R.J."/>
        </authorList>
    </citation>
    <scope>NUCLEOTIDE SEQUENCE [LARGE SCALE GENOMIC DNA]</scope>
    <source>
        <strain evidence="7 8">U14-5</strain>
    </source>
</reference>
<dbReference type="InterPro" id="IPR036259">
    <property type="entry name" value="MFS_trans_sf"/>
</dbReference>
<feature type="transmembrane region" description="Helical" evidence="5">
    <location>
        <begin position="374"/>
        <end position="393"/>
    </location>
</feature>
<evidence type="ECO:0000256" key="2">
    <source>
        <dbReference type="ARBA" id="ARBA00022692"/>
    </source>
</evidence>
<dbReference type="RefSeq" id="WP_075800315.1">
    <property type="nucleotide sequence ID" value="NZ_CP015584.1"/>
</dbReference>
<dbReference type="AlphaFoldDB" id="A0A1L7ALI2"/>
<dbReference type="EMBL" id="CP015584">
    <property type="protein sequence ID" value="APT59604.1"/>
    <property type="molecule type" value="Genomic_DNA"/>
</dbReference>
<dbReference type="STRING" id="257708.RGI145_19895"/>
<dbReference type="GO" id="GO:0005886">
    <property type="term" value="C:plasma membrane"/>
    <property type="evidence" value="ECO:0007669"/>
    <property type="project" value="TreeGrafter"/>
</dbReference>